<organism evidence="1">
    <name type="scientific">uncultured Campylobacterales bacterium</name>
    <dbReference type="NCBI Taxonomy" id="352960"/>
    <lineage>
        <taxon>Bacteria</taxon>
        <taxon>Pseudomonadati</taxon>
        <taxon>Campylobacterota</taxon>
        <taxon>Epsilonproteobacteria</taxon>
        <taxon>Campylobacterales</taxon>
        <taxon>environmental samples</taxon>
    </lineage>
</organism>
<name>A0A6S6SWC2_9BACT</name>
<dbReference type="AlphaFoldDB" id="A0A6S6SWC2"/>
<sequence>MKKEYDFSNGERGKFYNKNANFHIPIYLEPEVENFFAKLAKKQNTDLGQMINNLLFKDKELIELANTEV</sequence>
<proteinExistence type="predicted"/>
<accession>A0A6S6SWC2</accession>
<reference evidence="1" key="1">
    <citation type="submission" date="2020-01" db="EMBL/GenBank/DDBJ databases">
        <authorList>
            <person name="Meier V. D."/>
            <person name="Meier V D."/>
        </authorList>
    </citation>
    <scope>NUCLEOTIDE SEQUENCE</scope>
    <source>
        <strain evidence="1">HLG_WM_MAG_12</strain>
    </source>
</reference>
<evidence type="ECO:0008006" key="2">
    <source>
        <dbReference type="Google" id="ProtNLM"/>
    </source>
</evidence>
<evidence type="ECO:0000313" key="1">
    <source>
        <dbReference type="EMBL" id="CAA6811361.1"/>
    </source>
</evidence>
<protein>
    <recommendedName>
        <fullName evidence="2">Toxin-antitoxin system, antitoxin component, ribbon-helix-helix domain protein</fullName>
    </recommendedName>
</protein>
<dbReference type="EMBL" id="CACVAW010000044">
    <property type="protein sequence ID" value="CAA6811361.1"/>
    <property type="molecule type" value="Genomic_DNA"/>
</dbReference>
<gene>
    <name evidence="1" type="ORF">HELGO_WM6427</name>
</gene>